<name>A0A1M4V506_9FIRM</name>
<dbReference type="OrthoDB" id="9937967at2"/>
<proteinExistence type="predicted"/>
<dbReference type="AlphaFoldDB" id="A0A1M4V506"/>
<dbReference type="EMBL" id="FQUG01000003">
    <property type="protein sequence ID" value="SHE63963.1"/>
    <property type="molecule type" value="Genomic_DNA"/>
</dbReference>
<accession>A0A1M4V506</accession>
<dbReference type="STRING" id="1123243.SAMN02745190_00880"/>
<keyword evidence="2" id="KW-1185">Reference proteome</keyword>
<dbReference type="RefSeq" id="WP_159430474.1">
    <property type="nucleotide sequence ID" value="NZ_FQUG01000003.1"/>
</dbReference>
<protein>
    <submittedName>
        <fullName evidence="1">Uncharacterized protein</fullName>
    </submittedName>
</protein>
<gene>
    <name evidence="1" type="ORF">SAMN02745190_00880</name>
</gene>
<evidence type="ECO:0000313" key="1">
    <source>
        <dbReference type="EMBL" id="SHE63963.1"/>
    </source>
</evidence>
<dbReference type="Proteomes" id="UP000184404">
    <property type="component" value="Unassembled WGS sequence"/>
</dbReference>
<organism evidence="1 2">
    <name type="scientific">Schwartzia succinivorans DSM 10502</name>
    <dbReference type="NCBI Taxonomy" id="1123243"/>
    <lineage>
        <taxon>Bacteria</taxon>
        <taxon>Bacillati</taxon>
        <taxon>Bacillota</taxon>
        <taxon>Negativicutes</taxon>
        <taxon>Selenomonadales</taxon>
        <taxon>Selenomonadaceae</taxon>
        <taxon>Schwartzia</taxon>
    </lineage>
</organism>
<reference evidence="1 2" key="1">
    <citation type="submission" date="2016-11" db="EMBL/GenBank/DDBJ databases">
        <authorList>
            <person name="Jaros S."/>
            <person name="Januszkiewicz K."/>
            <person name="Wedrychowicz H."/>
        </authorList>
    </citation>
    <scope>NUCLEOTIDE SEQUENCE [LARGE SCALE GENOMIC DNA]</scope>
    <source>
        <strain evidence="1 2">DSM 10502</strain>
    </source>
</reference>
<sequence>MLKSKGQLSIQELRSEMEEWTLYENLFTYNGKEYGLTHEAADGRYHFCPIEGDDPGQYFPDFDSVVNAPLIEGKSIVELIDELDWDSW</sequence>
<evidence type="ECO:0000313" key="2">
    <source>
        <dbReference type="Proteomes" id="UP000184404"/>
    </source>
</evidence>